<evidence type="ECO:0008006" key="9">
    <source>
        <dbReference type="Google" id="ProtNLM"/>
    </source>
</evidence>
<evidence type="ECO:0000256" key="3">
    <source>
        <dbReference type="ARBA" id="ARBA00022989"/>
    </source>
</evidence>
<feature type="transmembrane region" description="Helical" evidence="6">
    <location>
        <begin position="64"/>
        <end position="87"/>
    </location>
</feature>
<evidence type="ECO:0000256" key="6">
    <source>
        <dbReference type="SAM" id="Phobius"/>
    </source>
</evidence>
<dbReference type="AlphaFoldDB" id="A0A8C5HF90"/>
<keyword evidence="8" id="KW-1185">Reference proteome</keyword>
<protein>
    <recommendedName>
        <fullName evidence="9">Transmembrane protein 100</fullName>
    </recommendedName>
</protein>
<dbReference type="PANTHER" id="PTHR16100">
    <property type="entry name" value="PHOSPHOINOSITIDE-INTERACTING PROTEIN FAMILY MEMBER"/>
    <property type="match status" value="1"/>
</dbReference>
<feature type="region of interest" description="Disordered" evidence="5">
    <location>
        <begin position="1"/>
        <end position="44"/>
    </location>
</feature>
<organism evidence="7 8">
    <name type="scientific">Gouania willdenowi</name>
    <name type="common">Blunt-snouted clingfish</name>
    <name type="synonym">Lepadogaster willdenowi</name>
    <dbReference type="NCBI Taxonomy" id="441366"/>
    <lineage>
        <taxon>Eukaryota</taxon>
        <taxon>Metazoa</taxon>
        <taxon>Chordata</taxon>
        <taxon>Craniata</taxon>
        <taxon>Vertebrata</taxon>
        <taxon>Euteleostomi</taxon>
        <taxon>Actinopterygii</taxon>
        <taxon>Neopterygii</taxon>
        <taxon>Teleostei</taxon>
        <taxon>Neoteleostei</taxon>
        <taxon>Acanthomorphata</taxon>
        <taxon>Ovalentaria</taxon>
        <taxon>Blenniimorphae</taxon>
        <taxon>Blenniiformes</taxon>
        <taxon>Gobiesocoidei</taxon>
        <taxon>Gobiesocidae</taxon>
        <taxon>Gobiesocinae</taxon>
        <taxon>Gouania</taxon>
    </lineage>
</organism>
<evidence type="ECO:0000256" key="4">
    <source>
        <dbReference type="ARBA" id="ARBA00023136"/>
    </source>
</evidence>
<reference evidence="7" key="3">
    <citation type="submission" date="2025-09" db="UniProtKB">
        <authorList>
            <consortium name="Ensembl"/>
        </authorList>
    </citation>
    <scope>IDENTIFICATION</scope>
</reference>
<name>A0A8C5HF90_GOUWI</name>
<keyword evidence="2 6" id="KW-0812">Transmembrane</keyword>
<keyword evidence="3 6" id="KW-1133">Transmembrane helix</keyword>
<evidence type="ECO:0000256" key="2">
    <source>
        <dbReference type="ARBA" id="ARBA00022692"/>
    </source>
</evidence>
<evidence type="ECO:0000256" key="5">
    <source>
        <dbReference type="SAM" id="MobiDB-lite"/>
    </source>
</evidence>
<comment type="subcellular location">
    <subcellularLocation>
        <location evidence="1">Membrane</location>
        <topology evidence="1">Multi-pass membrane protein</topology>
    </subcellularLocation>
</comment>
<keyword evidence="4 6" id="KW-0472">Membrane</keyword>
<dbReference type="Ensembl" id="ENSGWIT00000046798.1">
    <property type="protein sequence ID" value="ENSGWIP00000043151.1"/>
    <property type="gene ID" value="ENSGWIG00000021580.1"/>
</dbReference>
<feature type="compositionally biased region" description="Pro residues" evidence="5">
    <location>
        <begin position="1"/>
        <end position="15"/>
    </location>
</feature>
<dbReference type="InterPro" id="IPR032536">
    <property type="entry name" value="TMEM100"/>
</dbReference>
<evidence type="ECO:0000313" key="8">
    <source>
        <dbReference type="Proteomes" id="UP000694680"/>
    </source>
</evidence>
<proteinExistence type="predicted"/>
<sequence length="143" mass="15389">ERLPSPPPSHSPPTPEITRQPEPITSSPLGCVGTGQAKPPESLPTLERLAQATGGTEKSWYRCVLPFGFISLVIGMAGTGVTFTFNTPLQTKVVSGALLCVGMLMLLVAVVCWRAHRIKRRKKKEGGFFTADQGTLNPHGFYA</sequence>
<dbReference type="GO" id="GO:0005886">
    <property type="term" value="C:plasma membrane"/>
    <property type="evidence" value="ECO:0007669"/>
    <property type="project" value="TreeGrafter"/>
</dbReference>
<dbReference type="Pfam" id="PF16311">
    <property type="entry name" value="TMEM100"/>
    <property type="match status" value="1"/>
</dbReference>
<accession>A0A8C5HF90</accession>
<evidence type="ECO:0000313" key="7">
    <source>
        <dbReference type="Ensembl" id="ENSGWIP00000043151.1"/>
    </source>
</evidence>
<reference evidence="7" key="1">
    <citation type="submission" date="2020-06" db="EMBL/GenBank/DDBJ databases">
        <authorList>
            <consortium name="Wellcome Sanger Institute Data Sharing"/>
        </authorList>
    </citation>
    <scope>NUCLEOTIDE SEQUENCE [LARGE SCALE GENOMIC DNA]</scope>
</reference>
<reference evidence="7" key="2">
    <citation type="submission" date="2025-08" db="UniProtKB">
        <authorList>
            <consortium name="Ensembl"/>
        </authorList>
    </citation>
    <scope>IDENTIFICATION</scope>
</reference>
<evidence type="ECO:0000256" key="1">
    <source>
        <dbReference type="ARBA" id="ARBA00004141"/>
    </source>
</evidence>
<feature type="transmembrane region" description="Helical" evidence="6">
    <location>
        <begin position="93"/>
        <end position="113"/>
    </location>
</feature>
<dbReference type="Proteomes" id="UP000694680">
    <property type="component" value="Chromosome 19"/>
</dbReference>
<dbReference type="PANTHER" id="PTHR16100:SF5">
    <property type="entry name" value="TRANSMEMBRANE PROTEIN 100"/>
    <property type="match status" value="1"/>
</dbReference>
<dbReference type="GO" id="GO:0071773">
    <property type="term" value="P:cellular response to BMP stimulus"/>
    <property type="evidence" value="ECO:0007669"/>
    <property type="project" value="TreeGrafter"/>
</dbReference>